<reference evidence="2 3" key="1">
    <citation type="journal article" date="2018" name="Front. Microbiol.">
        <title>Genomic and genetic insights into a cosmopolitan fungus, Paecilomyces variotii (Eurotiales).</title>
        <authorList>
            <person name="Urquhart A.S."/>
            <person name="Mondo S.J."/>
            <person name="Makela M.R."/>
            <person name="Hane J.K."/>
            <person name="Wiebenga A."/>
            <person name="He G."/>
            <person name="Mihaltcheva S."/>
            <person name="Pangilinan J."/>
            <person name="Lipzen A."/>
            <person name="Barry K."/>
            <person name="de Vries R.P."/>
            <person name="Grigoriev I.V."/>
            <person name="Idnurm A."/>
        </authorList>
    </citation>
    <scope>NUCLEOTIDE SEQUENCE [LARGE SCALE GENOMIC DNA]</scope>
    <source>
        <strain evidence="2 3">CBS 101075</strain>
    </source>
</reference>
<sequence>MGQKHNRRRTRPRSRNRHNKSVSSTDFSPPPVTVYTPTSLIDQTSSSPQSSPALSTAYVSPSYVPVTLPPQWHDGYKEWRIHERKLWKEAAEMEEKQCRLFGGVPGDDVSLCYRMLEYFGGLDYIDP</sequence>
<dbReference type="VEuPathDB" id="FungiDB:C8Q69DRAFT_224376"/>
<evidence type="ECO:0000313" key="2">
    <source>
        <dbReference type="EMBL" id="RWQ95949.1"/>
    </source>
</evidence>
<evidence type="ECO:0000256" key="1">
    <source>
        <dbReference type="SAM" id="MobiDB-lite"/>
    </source>
</evidence>
<accession>A0A443HVT5</accession>
<comment type="caution">
    <text evidence="2">The sequence shown here is derived from an EMBL/GenBank/DDBJ whole genome shotgun (WGS) entry which is preliminary data.</text>
</comment>
<feature type="region of interest" description="Disordered" evidence="1">
    <location>
        <begin position="1"/>
        <end position="56"/>
    </location>
</feature>
<gene>
    <name evidence="2" type="ORF">C8Q69DRAFT_224376</name>
</gene>
<feature type="compositionally biased region" description="Low complexity" evidence="1">
    <location>
        <begin position="33"/>
        <end position="56"/>
    </location>
</feature>
<keyword evidence="3" id="KW-1185">Reference proteome</keyword>
<feature type="compositionally biased region" description="Basic residues" evidence="1">
    <location>
        <begin position="1"/>
        <end position="20"/>
    </location>
</feature>
<dbReference type="RefSeq" id="XP_028485594.1">
    <property type="nucleotide sequence ID" value="XM_028626330.1"/>
</dbReference>
<protein>
    <submittedName>
        <fullName evidence="2">Uncharacterized protein</fullName>
    </submittedName>
</protein>
<dbReference type="GeneID" id="39595607"/>
<dbReference type="AlphaFoldDB" id="A0A443HVT5"/>
<proteinExistence type="predicted"/>
<organism evidence="2 3">
    <name type="scientific">Byssochlamys spectabilis</name>
    <name type="common">Paecilomyces variotii</name>
    <dbReference type="NCBI Taxonomy" id="264951"/>
    <lineage>
        <taxon>Eukaryota</taxon>
        <taxon>Fungi</taxon>
        <taxon>Dikarya</taxon>
        <taxon>Ascomycota</taxon>
        <taxon>Pezizomycotina</taxon>
        <taxon>Eurotiomycetes</taxon>
        <taxon>Eurotiomycetidae</taxon>
        <taxon>Eurotiales</taxon>
        <taxon>Thermoascaceae</taxon>
        <taxon>Paecilomyces</taxon>
    </lineage>
</organism>
<dbReference type="EMBL" id="RCNU01000004">
    <property type="protein sequence ID" value="RWQ95949.1"/>
    <property type="molecule type" value="Genomic_DNA"/>
</dbReference>
<evidence type="ECO:0000313" key="3">
    <source>
        <dbReference type="Proteomes" id="UP000283841"/>
    </source>
</evidence>
<dbReference type="Proteomes" id="UP000283841">
    <property type="component" value="Unassembled WGS sequence"/>
</dbReference>
<name>A0A443HVT5_BYSSP</name>